<dbReference type="HAMAP" id="MF_01113">
    <property type="entry name" value="DNApol_IV"/>
    <property type="match status" value="1"/>
</dbReference>
<comment type="catalytic activity">
    <reaction evidence="4">
        <text>DNA(n) + a 2'-deoxyribonucleoside 5'-triphosphate = DNA(n+1) + diphosphate</text>
        <dbReference type="Rhea" id="RHEA:22508"/>
        <dbReference type="Rhea" id="RHEA-COMP:17339"/>
        <dbReference type="Rhea" id="RHEA-COMP:17340"/>
        <dbReference type="ChEBI" id="CHEBI:33019"/>
        <dbReference type="ChEBI" id="CHEBI:61560"/>
        <dbReference type="ChEBI" id="CHEBI:173112"/>
        <dbReference type="EC" id="2.7.7.7"/>
    </reaction>
</comment>
<feature type="domain" description="UmuC" evidence="5">
    <location>
        <begin position="6"/>
        <end position="185"/>
    </location>
</feature>
<dbReference type="SUPFAM" id="SSF100879">
    <property type="entry name" value="Lesion bypass DNA polymerase (Y-family), little finger domain"/>
    <property type="match status" value="1"/>
</dbReference>
<dbReference type="InterPro" id="IPR036775">
    <property type="entry name" value="DNA_pol_Y-fam_lit_finger_sf"/>
</dbReference>
<dbReference type="PANTHER" id="PTHR11076:SF33">
    <property type="entry name" value="DNA POLYMERASE KAPPA"/>
    <property type="match status" value="1"/>
</dbReference>
<dbReference type="InterPro" id="IPR022880">
    <property type="entry name" value="DNApol_IV"/>
</dbReference>
<keyword evidence="4" id="KW-0808">Transferase</keyword>
<dbReference type="Gene3D" id="1.10.150.20">
    <property type="entry name" value="5' to 3' exonuclease, C-terminal subdomain"/>
    <property type="match status" value="1"/>
</dbReference>
<feature type="site" description="Substrate discrimination" evidence="4">
    <location>
        <position position="15"/>
    </location>
</feature>
<evidence type="ECO:0000313" key="7">
    <source>
        <dbReference type="Proteomes" id="UP000239532"/>
    </source>
</evidence>
<evidence type="ECO:0000259" key="5">
    <source>
        <dbReference type="PROSITE" id="PS50173"/>
    </source>
</evidence>
<dbReference type="InterPro" id="IPR001126">
    <property type="entry name" value="UmuC"/>
</dbReference>
<dbReference type="NCBIfam" id="NF002677">
    <property type="entry name" value="PRK02406.1"/>
    <property type="match status" value="1"/>
</dbReference>
<evidence type="ECO:0000256" key="4">
    <source>
        <dbReference type="HAMAP-Rule" id="MF_01113"/>
    </source>
</evidence>
<dbReference type="InterPro" id="IPR017961">
    <property type="entry name" value="DNA_pol_Y-fam_little_finger"/>
</dbReference>
<comment type="subcellular location">
    <subcellularLocation>
        <location evidence="4">Cytoplasm</location>
    </subcellularLocation>
</comment>
<keyword evidence="4" id="KW-0235">DNA replication</keyword>
<gene>
    <name evidence="4" type="primary">dinB</name>
    <name evidence="6" type="ORF">BST86_12950</name>
</gene>
<dbReference type="AlphaFoldDB" id="A0A2S9WWV3"/>
<feature type="active site" evidence="4">
    <location>
        <position position="105"/>
    </location>
</feature>
<proteinExistence type="inferred from homology"/>
<dbReference type="EC" id="2.7.7.7" evidence="4"/>
<dbReference type="GO" id="GO:0006281">
    <property type="term" value="P:DNA repair"/>
    <property type="evidence" value="ECO:0007669"/>
    <property type="project" value="UniProtKB-UniRule"/>
</dbReference>
<name>A0A2S9WWV3_9FLAO</name>
<dbReference type="RefSeq" id="WP_105983624.1">
    <property type="nucleotide sequence ID" value="NZ_MQUC01000003.1"/>
</dbReference>
<organism evidence="6 7">
    <name type="scientific">Nonlabens agnitus</name>
    <dbReference type="NCBI Taxonomy" id="870484"/>
    <lineage>
        <taxon>Bacteria</taxon>
        <taxon>Pseudomonadati</taxon>
        <taxon>Bacteroidota</taxon>
        <taxon>Flavobacteriia</taxon>
        <taxon>Flavobacteriales</taxon>
        <taxon>Flavobacteriaceae</taxon>
        <taxon>Nonlabens</taxon>
    </lineage>
</organism>
<dbReference type="OrthoDB" id="9808813at2"/>
<protein>
    <recommendedName>
        <fullName evidence="4">DNA polymerase IV</fullName>
        <shortName evidence="4">Pol IV</shortName>
        <ecNumber evidence="4">2.7.7.7</ecNumber>
    </recommendedName>
</protein>
<dbReference type="Gene3D" id="3.30.70.270">
    <property type="match status" value="1"/>
</dbReference>
<keyword evidence="4" id="KW-0460">Magnesium</keyword>
<dbReference type="Proteomes" id="UP000239532">
    <property type="component" value="Unassembled WGS sequence"/>
</dbReference>
<dbReference type="Gene3D" id="3.30.1490.100">
    <property type="entry name" value="DNA polymerase, Y-family, little finger domain"/>
    <property type="match status" value="1"/>
</dbReference>
<keyword evidence="4" id="KW-0234">DNA repair</keyword>
<accession>A0A2S9WWV3</accession>
<dbReference type="GO" id="GO:0003684">
    <property type="term" value="F:damaged DNA binding"/>
    <property type="evidence" value="ECO:0007669"/>
    <property type="project" value="InterPro"/>
</dbReference>
<dbReference type="GO" id="GO:0005829">
    <property type="term" value="C:cytosol"/>
    <property type="evidence" value="ECO:0007669"/>
    <property type="project" value="TreeGrafter"/>
</dbReference>
<keyword evidence="4" id="KW-0479">Metal-binding</keyword>
<reference evidence="6 7" key="1">
    <citation type="submission" date="2016-11" db="EMBL/GenBank/DDBJ databases">
        <title>Trade-off between light-utilization and light-protection in marine flavobacteria.</title>
        <authorList>
            <person name="Kumagai Y."/>
        </authorList>
    </citation>
    <scope>NUCLEOTIDE SEQUENCE [LARGE SCALE GENOMIC DNA]</scope>
    <source>
        <strain evidence="6 7">JCM 17109</strain>
    </source>
</reference>
<dbReference type="GO" id="GO:0042276">
    <property type="term" value="P:error-prone translesion synthesis"/>
    <property type="evidence" value="ECO:0007669"/>
    <property type="project" value="TreeGrafter"/>
</dbReference>
<dbReference type="CDD" id="cd03586">
    <property type="entry name" value="PolY_Pol_IV_kappa"/>
    <property type="match status" value="1"/>
</dbReference>
<comment type="subunit">
    <text evidence="4">Monomer.</text>
</comment>
<dbReference type="PANTHER" id="PTHR11076">
    <property type="entry name" value="DNA REPAIR POLYMERASE UMUC / TRANSFERASE FAMILY MEMBER"/>
    <property type="match status" value="1"/>
</dbReference>
<comment type="function">
    <text evidence="4">Poorly processive, error-prone DNA polymerase involved in untargeted mutagenesis. Copies undamaged DNA at stalled replication forks, which arise in vivo from mismatched or misaligned primer ends. These misaligned primers can be extended by PolIV. Exhibits no 3'-5' exonuclease (proofreading) activity. May be involved in translesional synthesis, in conjunction with the beta clamp from PolIII.</text>
</comment>
<dbReference type="GO" id="GO:0006261">
    <property type="term" value="P:DNA-templated DNA replication"/>
    <property type="evidence" value="ECO:0007669"/>
    <property type="project" value="UniProtKB-UniRule"/>
</dbReference>
<dbReference type="InterPro" id="IPR043502">
    <property type="entry name" value="DNA/RNA_pol_sf"/>
</dbReference>
<keyword evidence="4" id="KW-0238">DNA-binding</keyword>
<dbReference type="GO" id="GO:0009432">
    <property type="term" value="P:SOS response"/>
    <property type="evidence" value="ECO:0007669"/>
    <property type="project" value="TreeGrafter"/>
</dbReference>
<comment type="similarity">
    <text evidence="1 4">Belongs to the DNA polymerase type-Y family.</text>
</comment>
<sequence>MADKNIMHIDLDTFYVSVERKMDARLKNKPLLVGGTSDRGVVAACSYETRGYGVHSGMSMKLARQLCPEAIVIRGNAGTYSKHSDEVTEIIKEQTPLFEKSSIDEFYADLTGIDKFHGCYKLASEVRSKIIKETGLPISFGLSINKVVSKIATGEAKPNNQLMIEHGHEKQFMAPLSIKKIPQVGDKTYQTLRHLGVRRIHTIQEMSEEMLINVLGKNGSLIWRRAQGVDNRPVIAFNERQSISTERTFDNDTIDVKKLKSILIAMTENLAYQLRRGDKLTACINVKIKYSDFNTYSKQMRIPFCSADHILIPKILDLFDKLYNRRILVRLIGIRFSHLVSGHYQINLFEDDESALNLYSALDKIREKYGDRMVVKAAGMEAKTIGRMVNPFNGLPPVVLAHRKQ</sequence>
<keyword evidence="2 4" id="KW-0515">Mutator protein</keyword>
<dbReference type="GO" id="GO:0003887">
    <property type="term" value="F:DNA-directed DNA polymerase activity"/>
    <property type="evidence" value="ECO:0007669"/>
    <property type="project" value="UniProtKB-UniRule"/>
</dbReference>
<evidence type="ECO:0000256" key="1">
    <source>
        <dbReference type="ARBA" id="ARBA00010945"/>
    </source>
</evidence>
<keyword evidence="7" id="KW-1185">Reference proteome</keyword>
<comment type="caution">
    <text evidence="6">The sequence shown here is derived from an EMBL/GenBank/DDBJ whole genome shotgun (WGS) entry which is preliminary data.</text>
</comment>
<keyword evidence="4" id="KW-0227">DNA damage</keyword>
<dbReference type="InterPro" id="IPR050116">
    <property type="entry name" value="DNA_polymerase-Y"/>
</dbReference>
<feature type="binding site" evidence="4">
    <location>
        <position position="10"/>
    </location>
    <ligand>
        <name>Mg(2+)</name>
        <dbReference type="ChEBI" id="CHEBI:18420"/>
    </ligand>
</feature>
<evidence type="ECO:0000313" key="6">
    <source>
        <dbReference type="EMBL" id="PRP67934.1"/>
    </source>
</evidence>
<comment type="cofactor">
    <cofactor evidence="4">
        <name>Mg(2+)</name>
        <dbReference type="ChEBI" id="CHEBI:18420"/>
    </cofactor>
    <text evidence="4">Binds 2 magnesium ions per subunit.</text>
</comment>
<dbReference type="SUPFAM" id="SSF56672">
    <property type="entry name" value="DNA/RNA polymerases"/>
    <property type="match status" value="1"/>
</dbReference>
<dbReference type="InterPro" id="IPR043128">
    <property type="entry name" value="Rev_trsase/Diguanyl_cyclase"/>
</dbReference>
<keyword evidence="4" id="KW-0548">Nucleotidyltransferase</keyword>
<dbReference type="GO" id="GO:0000287">
    <property type="term" value="F:magnesium ion binding"/>
    <property type="evidence" value="ECO:0007669"/>
    <property type="project" value="UniProtKB-UniRule"/>
</dbReference>
<dbReference type="PROSITE" id="PS50173">
    <property type="entry name" value="UMUC"/>
    <property type="match status" value="1"/>
</dbReference>
<dbReference type="Pfam" id="PF00817">
    <property type="entry name" value="IMS"/>
    <property type="match status" value="1"/>
</dbReference>
<dbReference type="Pfam" id="PF11799">
    <property type="entry name" value="IMS_C"/>
    <property type="match status" value="1"/>
</dbReference>
<dbReference type="Gene3D" id="3.40.1170.60">
    <property type="match status" value="1"/>
</dbReference>
<feature type="binding site" evidence="4">
    <location>
        <position position="104"/>
    </location>
    <ligand>
        <name>Mg(2+)</name>
        <dbReference type="ChEBI" id="CHEBI:18420"/>
    </ligand>
</feature>
<evidence type="ECO:0000256" key="3">
    <source>
        <dbReference type="ARBA" id="ARBA00022932"/>
    </source>
</evidence>
<keyword evidence="4" id="KW-0963">Cytoplasm</keyword>
<keyword evidence="3 4" id="KW-0239">DNA-directed DNA polymerase</keyword>
<evidence type="ECO:0000256" key="2">
    <source>
        <dbReference type="ARBA" id="ARBA00022457"/>
    </source>
</evidence>
<dbReference type="EMBL" id="MQUC01000003">
    <property type="protein sequence ID" value="PRP67934.1"/>
    <property type="molecule type" value="Genomic_DNA"/>
</dbReference>